<keyword evidence="2" id="KW-1185">Reference proteome</keyword>
<dbReference type="Proteomes" id="UP000814128">
    <property type="component" value="Unassembled WGS sequence"/>
</dbReference>
<gene>
    <name evidence="1" type="ORF">K488DRAFT_85344</name>
</gene>
<evidence type="ECO:0000313" key="2">
    <source>
        <dbReference type="Proteomes" id="UP000814128"/>
    </source>
</evidence>
<comment type="caution">
    <text evidence="1">The sequence shown here is derived from an EMBL/GenBank/DDBJ whole genome shotgun (WGS) entry which is preliminary data.</text>
</comment>
<protein>
    <submittedName>
        <fullName evidence="1">Uncharacterized protein</fullName>
    </submittedName>
</protein>
<name>A0ACB8QM94_9AGAM</name>
<reference evidence="1" key="1">
    <citation type="submission" date="2021-02" db="EMBL/GenBank/DDBJ databases">
        <authorList>
            <consortium name="DOE Joint Genome Institute"/>
            <person name="Ahrendt S."/>
            <person name="Looney B.P."/>
            <person name="Miyauchi S."/>
            <person name="Morin E."/>
            <person name="Drula E."/>
            <person name="Courty P.E."/>
            <person name="Chicoki N."/>
            <person name="Fauchery L."/>
            <person name="Kohler A."/>
            <person name="Kuo A."/>
            <person name="Labutti K."/>
            <person name="Pangilinan J."/>
            <person name="Lipzen A."/>
            <person name="Riley R."/>
            <person name="Andreopoulos W."/>
            <person name="He G."/>
            <person name="Johnson J."/>
            <person name="Barry K.W."/>
            <person name="Grigoriev I.V."/>
            <person name="Nagy L."/>
            <person name="Hibbett D."/>
            <person name="Henrissat B."/>
            <person name="Matheny P.B."/>
            <person name="Labbe J."/>
            <person name="Martin F."/>
        </authorList>
    </citation>
    <scope>NUCLEOTIDE SEQUENCE</scope>
    <source>
        <strain evidence="1">EC-137</strain>
    </source>
</reference>
<proteinExistence type="predicted"/>
<dbReference type="EMBL" id="MU273531">
    <property type="protein sequence ID" value="KAI0032974.1"/>
    <property type="molecule type" value="Genomic_DNA"/>
</dbReference>
<evidence type="ECO:0000313" key="1">
    <source>
        <dbReference type="EMBL" id="KAI0032974.1"/>
    </source>
</evidence>
<sequence length="143" mass="16166">MFPCPHHPPVHRPVFVKQGPDGPIRAAVYPPCNCNPFAQIRVPNVQIEWPSTPVVDSNARVQTTSAGQGSGQYIRTRLRLEGRSVRRLEKFRDPREMVNAVYVAMKALQRLFEDANIVHGDICPANINIDEELGGRLIDWDDR</sequence>
<accession>A0ACB8QM94</accession>
<organism evidence="1 2">
    <name type="scientific">Vararia minispora EC-137</name>
    <dbReference type="NCBI Taxonomy" id="1314806"/>
    <lineage>
        <taxon>Eukaryota</taxon>
        <taxon>Fungi</taxon>
        <taxon>Dikarya</taxon>
        <taxon>Basidiomycota</taxon>
        <taxon>Agaricomycotina</taxon>
        <taxon>Agaricomycetes</taxon>
        <taxon>Russulales</taxon>
        <taxon>Lachnocladiaceae</taxon>
        <taxon>Vararia</taxon>
    </lineage>
</organism>
<reference evidence="1" key="2">
    <citation type="journal article" date="2022" name="New Phytol.">
        <title>Evolutionary transition to the ectomycorrhizal habit in the genomes of a hyperdiverse lineage of mushroom-forming fungi.</title>
        <authorList>
            <person name="Looney B."/>
            <person name="Miyauchi S."/>
            <person name="Morin E."/>
            <person name="Drula E."/>
            <person name="Courty P.E."/>
            <person name="Kohler A."/>
            <person name="Kuo A."/>
            <person name="LaButti K."/>
            <person name="Pangilinan J."/>
            <person name="Lipzen A."/>
            <person name="Riley R."/>
            <person name="Andreopoulos W."/>
            <person name="He G."/>
            <person name="Johnson J."/>
            <person name="Nolan M."/>
            <person name="Tritt A."/>
            <person name="Barry K.W."/>
            <person name="Grigoriev I.V."/>
            <person name="Nagy L.G."/>
            <person name="Hibbett D."/>
            <person name="Henrissat B."/>
            <person name="Matheny P.B."/>
            <person name="Labbe J."/>
            <person name="Martin F.M."/>
        </authorList>
    </citation>
    <scope>NUCLEOTIDE SEQUENCE</scope>
    <source>
        <strain evidence="1">EC-137</strain>
    </source>
</reference>